<reference evidence="21" key="1">
    <citation type="submission" date="2019-05" db="EMBL/GenBank/DDBJ databases">
        <title>Annotation for the trematode Fasciolopsis buski.</title>
        <authorList>
            <person name="Choi Y.-J."/>
        </authorList>
    </citation>
    <scope>NUCLEOTIDE SEQUENCE</scope>
    <source>
        <strain evidence="21">HT</strain>
        <tissue evidence="21">Whole worm</tissue>
    </source>
</reference>
<dbReference type="GO" id="GO:0005524">
    <property type="term" value="F:ATP binding"/>
    <property type="evidence" value="ECO:0007669"/>
    <property type="project" value="UniProtKB-UniRule"/>
</dbReference>
<dbReference type="InterPro" id="IPR008266">
    <property type="entry name" value="Tyr_kinase_AS"/>
</dbReference>
<dbReference type="GO" id="GO:0005814">
    <property type="term" value="C:centriole"/>
    <property type="evidence" value="ECO:0007669"/>
    <property type="project" value="UniProtKB-SubCell"/>
</dbReference>
<keyword evidence="4" id="KW-0963">Cytoplasm</keyword>
<dbReference type="Gene3D" id="3.30.1120.120">
    <property type="match status" value="1"/>
</dbReference>
<dbReference type="FunFam" id="1.10.510.10:FF:000576">
    <property type="entry name" value="Serine/threonine-protein kinase PLK4"/>
    <property type="match status" value="1"/>
</dbReference>
<dbReference type="FunFam" id="3.30.200.20:FF:000042">
    <property type="entry name" value="Aurora kinase A"/>
    <property type="match status" value="1"/>
</dbReference>
<keyword evidence="22" id="KW-1185">Reference proteome</keyword>
<proteinExistence type="predicted"/>
<dbReference type="PROSITE" id="PS00109">
    <property type="entry name" value="PROTEIN_KINASE_TYR"/>
    <property type="match status" value="1"/>
</dbReference>
<evidence type="ECO:0000313" key="22">
    <source>
        <dbReference type="Proteomes" id="UP000728185"/>
    </source>
</evidence>
<sequence length="915" mass="100921">MHFRTIKAIDCGSRSKARAVSVGELPVHKRIYLPNPMDVDYPETSISDFHVFELLGRGGFAQVYRAKSVITGQEVAIKMIDKKAMLQHGLTNRVRREVEIHSRLKHPSILELYTCFEDANYVYLVLEICHNGELQTYIRQNGAVSEDVARHYLKQLISGLAYLHSHNILHRDLTLANLLLTKDMKVKIADFGLATKIEPGEDHKTMCGTPNYISPEVASHGQQGLETDVWSVGCMFYTLIVGRPPFDTREVRSTLNRVLAVDYELPATLSPEAADLIGCLLRRHPQERIKLRAIAQHPFMCKKAVNPRLMETSNDSGIDSMARTPLGCLTNNFTRGSATKSEASAEPHSRPPLGLLSAALSDAQYQVSSTPYFQTFPRQTSASGTASSVGSIPPKSVKTASNTLPRSGTLDHDLYISPGDSAPSCPSAPNPNRGLTSLSGLSMSSVSRPTGCTETVTTQAKLNSRRPQSQDSCRRSAAVRSRTGSATNSTDSRPSPLNGRRLRPMRTYTRLAVINIFDDESVCVEFLRGSSRKRKDSLECKPNDPPNFDVDRQPFVVEVMGIDRTGMQIVVYQPGSSSHGVPLDIRGLFGSSQSSDPCDSANQAGYPPRAQAGDHVSLFSLDKLPEKYWKKYHFVSKFITMVRAHTPKITMYSERAKCMLMENGPPSDFLAEFYDDQTRIACSADGSIRITQFDPASSKPVSVVLDSNRSLSALAPATRALMDYVFEQREKCQMFEKLLSSSSNQQSATDELRSCPFPAIIGRRPKATAIPDCNSNFTSTAQTHSSMADFGSSFSGFPATLLGLISSSVVPNPRCSRVCSTSSKPVFIPHVGWADQRSADELQVQFNDGAQLLLTYDRSLVRSIHFTPPPCPDGTVGQLRTTAQRYNSSDPLPDEVHRRLELMPLVIQHMRTQSS</sequence>
<dbReference type="Gene3D" id="2.40.50.930">
    <property type="match status" value="1"/>
</dbReference>
<keyword evidence="6" id="KW-0808">Transferase</keyword>
<dbReference type="PANTHER" id="PTHR24345">
    <property type="entry name" value="SERINE/THREONINE-PROTEIN KINASE PLK"/>
    <property type="match status" value="1"/>
</dbReference>
<dbReference type="PROSITE" id="PS51985">
    <property type="entry name" value="CPB2"/>
    <property type="match status" value="1"/>
</dbReference>
<dbReference type="PROSITE" id="PS51984">
    <property type="entry name" value="CPB1"/>
    <property type="match status" value="1"/>
</dbReference>
<evidence type="ECO:0000256" key="2">
    <source>
        <dbReference type="ARBA" id="ARBA00012424"/>
    </source>
</evidence>
<dbReference type="PROSITE" id="PS50078">
    <property type="entry name" value="POLO_BOX"/>
    <property type="match status" value="1"/>
</dbReference>
<dbReference type="Gene3D" id="3.30.1120.130">
    <property type="match status" value="1"/>
</dbReference>
<dbReference type="InterPro" id="IPR017441">
    <property type="entry name" value="Protein_kinase_ATP_BS"/>
</dbReference>
<dbReference type="Pfam" id="PF18409">
    <property type="entry name" value="Plk4_PB2"/>
    <property type="match status" value="1"/>
</dbReference>
<dbReference type="InterPro" id="IPR033698">
    <property type="entry name" value="POLO_box_Plk4_2"/>
</dbReference>
<dbReference type="SUPFAM" id="SSF56112">
    <property type="entry name" value="Protein kinase-like (PK-like)"/>
    <property type="match status" value="1"/>
</dbReference>
<dbReference type="Proteomes" id="UP000728185">
    <property type="component" value="Unassembled WGS sequence"/>
</dbReference>
<feature type="domain" description="Protein kinase" evidence="17">
    <location>
        <begin position="49"/>
        <end position="300"/>
    </location>
</feature>
<feature type="compositionally biased region" description="Polar residues" evidence="16">
    <location>
        <begin position="448"/>
        <end position="471"/>
    </location>
</feature>
<evidence type="ECO:0000259" key="19">
    <source>
        <dbReference type="PROSITE" id="PS51984"/>
    </source>
</evidence>
<feature type="compositionally biased region" description="Low complexity" evidence="16">
    <location>
        <begin position="421"/>
        <end position="447"/>
    </location>
</feature>
<evidence type="ECO:0000256" key="1">
    <source>
        <dbReference type="ARBA" id="ARBA00004114"/>
    </source>
</evidence>
<dbReference type="CDD" id="cd13116">
    <property type="entry name" value="POLO_box_Plk4_3"/>
    <property type="match status" value="1"/>
</dbReference>
<accession>A0A8E0VQU5</accession>
<dbReference type="GO" id="GO:0005634">
    <property type="term" value="C:nucleus"/>
    <property type="evidence" value="ECO:0007669"/>
    <property type="project" value="TreeGrafter"/>
</dbReference>
<evidence type="ECO:0000259" key="20">
    <source>
        <dbReference type="PROSITE" id="PS51985"/>
    </source>
</evidence>
<dbReference type="OrthoDB" id="10004143at2759"/>
<evidence type="ECO:0000313" key="21">
    <source>
        <dbReference type="EMBL" id="KAA0199028.1"/>
    </source>
</evidence>
<evidence type="ECO:0000256" key="8">
    <source>
        <dbReference type="ARBA" id="ARBA00022777"/>
    </source>
</evidence>
<dbReference type="InterPro" id="IPR011009">
    <property type="entry name" value="Kinase-like_dom_sf"/>
</dbReference>
<comment type="caution">
    <text evidence="21">The sequence shown here is derived from an EMBL/GenBank/DDBJ whole genome shotgun (WGS) entry which is preliminary data.</text>
</comment>
<keyword evidence="5" id="KW-0723">Serine/threonine-protein kinase</keyword>
<organism evidence="21 22">
    <name type="scientific">Fasciolopsis buskii</name>
    <dbReference type="NCBI Taxonomy" id="27845"/>
    <lineage>
        <taxon>Eukaryota</taxon>
        <taxon>Metazoa</taxon>
        <taxon>Spiralia</taxon>
        <taxon>Lophotrochozoa</taxon>
        <taxon>Platyhelminthes</taxon>
        <taxon>Trematoda</taxon>
        <taxon>Digenea</taxon>
        <taxon>Plagiorchiida</taxon>
        <taxon>Echinostomata</taxon>
        <taxon>Echinostomatoidea</taxon>
        <taxon>Fasciolidae</taxon>
        <taxon>Fasciolopsis</taxon>
    </lineage>
</organism>
<keyword evidence="11" id="KW-0206">Cytoskeleton</keyword>
<name>A0A8E0VQU5_9TREM</name>
<gene>
    <name evidence="21" type="ORF">FBUS_08334</name>
</gene>
<evidence type="ECO:0000256" key="6">
    <source>
        <dbReference type="ARBA" id="ARBA00022679"/>
    </source>
</evidence>
<dbReference type="PANTHER" id="PTHR24345:SF91">
    <property type="entry name" value="SERINE_THREONINE-PROTEIN KINASE PLK4"/>
    <property type="match status" value="1"/>
</dbReference>
<evidence type="ECO:0000256" key="11">
    <source>
        <dbReference type="ARBA" id="ARBA00023212"/>
    </source>
</evidence>
<dbReference type="Pfam" id="PF18190">
    <property type="entry name" value="Plk4_PB1"/>
    <property type="match status" value="2"/>
</dbReference>
<evidence type="ECO:0000256" key="4">
    <source>
        <dbReference type="ARBA" id="ARBA00022490"/>
    </source>
</evidence>
<dbReference type="AlphaFoldDB" id="A0A8E0VQU5"/>
<evidence type="ECO:0000256" key="3">
    <source>
        <dbReference type="ARBA" id="ARBA00020245"/>
    </source>
</evidence>
<keyword evidence="8 21" id="KW-0418">Kinase</keyword>
<feature type="domain" description="Cryptic POLO box 1 (CPB1)" evidence="19">
    <location>
        <begin position="489"/>
        <end position="645"/>
    </location>
</feature>
<dbReference type="PROSITE" id="PS00107">
    <property type="entry name" value="PROTEIN_KINASE_ATP"/>
    <property type="match status" value="1"/>
</dbReference>
<keyword evidence="10" id="KW-0832">Ubl conjugation</keyword>
<keyword evidence="7 15" id="KW-0547">Nucleotide-binding</keyword>
<evidence type="ECO:0000256" key="7">
    <source>
        <dbReference type="ARBA" id="ARBA00022741"/>
    </source>
</evidence>
<feature type="compositionally biased region" description="Polar residues" evidence="16">
    <location>
        <begin position="482"/>
        <end position="495"/>
    </location>
</feature>
<comment type="subcellular location">
    <subcellularLocation>
        <location evidence="1">Cytoplasm</location>
        <location evidence="1">Cytoskeleton</location>
        <location evidence="1">Microtubule organizing center</location>
        <location evidence="1">Centrosome</location>
        <location evidence="1">Centriole</location>
    </subcellularLocation>
</comment>
<evidence type="ECO:0000256" key="9">
    <source>
        <dbReference type="ARBA" id="ARBA00022840"/>
    </source>
</evidence>
<evidence type="ECO:0000259" key="17">
    <source>
        <dbReference type="PROSITE" id="PS50011"/>
    </source>
</evidence>
<dbReference type="InterPro" id="IPR047108">
    <property type="entry name" value="Plk4-like_POLO_box_2_sf"/>
</dbReference>
<evidence type="ECO:0000256" key="13">
    <source>
        <dbReference type="ARBA" id="ARBA00047802"/>
    </source>
</evidence>
<feature type="region of interest" description="Disordered" evidence="16">
    <location>
        <begin position="375"/>
        <end position="503"/>
    </location>
</feature>
<dbReference type="InterPro" id="IPR000719">
    <property type="entry name" value="Prot_kinase_dom"/>
</dbReference>
<dbReference type="Gene3D" id="1.10.510.10">
    <property type="entry name" value="Transferase(Phosphotransferase) domain 1"/>
    <property type="match status" value="1"/>
</dbReference>
<feature type="binding site" evidence="15">
    <location>
        <position position="78"/>
    </location>
    <ligand>
        <name>ATP</name>
        <dbReference type="ChEBI" id="CHEBI:30616"/>
    </ligand>
</feature>
<dbReference type="Pfam" id="PF00069">
    <property type="entry name" value="Pkinase"/>
    <property type="match status" value="1"/>
</dbReference>
<dbReference type="InterPro" id="IPR033696">
    <property type="entry name" value="POLO_box_Plk4_C"/>
</dbReference>
<evidence type="ECO:0000256" key="10">
    <source>
        <dbReference type="ARBA" id="ARBA00022843"/>
    </source>
</evidence>
<feature type="compositionally biased region" description="Low complexity" evidence="16">
    <location>
        <begin position="380"/>
        <end position="391"/>
    </location>
</feature>
<comment type="catalytic activity">
    <reaction evidence="13">
        <text>L-threonyl-[protein] + ATP = O-phospho-L-threonyl-[protein] + ADP + H(+)</text>
        <dbReference type="Rhea" id="RHEA:46608"/>
        <dbReference type="Rhea" id="RHEA-COMP:11060"/>
        <dbReference type="Rhea" id="RHEA-COMP:11605"/>
        <dbReference type="ChEBI" id="CHEBI:15378"/>
        <dbReference type="ChEBI" id="CHEBI:30013"/>
        <dbReference type="ChEBI" id="CHEBI:30616"/>
        <dbReference type="ChEBI" id="CHEBI:61977"/>
        <dbReference type="ChEBI" id="CHEBI:456216"/>
        <dbReference type="EC" id="2.7.11.21"/>
    </reaction>
</comment>
<keyword evidence="9 15" id="KW-0067">ATP-binding</keyword>
<dbReference type="PROSITE" id="PS50011">
    <property type="entry name" value="PROTEIN_KINASE_DOM"/>
    <property type="match status" value="1"/>
</dbReference>
<feature type="domain" description="POLO box" evidence="18">
    <location>
        <begin position="821"/>
        <end position="912"/>
    </location>
</feature>
<dbReference type="GO" id="GO:0004674">
    <property type="term" value="F:protein serine/threonine kinase activity"/>
    <property type="evidence" value="ECO:0007669"/>
    <property type="project" value="UniProtKB-KW"/>
</dbReference>
<evidence type="ECO:0000256" key="16">
    <source>
        <dbReference type="SAM" id="MobiDB-lite"/>
    </source>
</evidence>
<evidence type="ECO:0000256" key="12">
    <source>
        <dbReference type="ARBA" id="ARBA00030332"/>
    </source>
</evidence>
<evidence type="ECO:0000256" key="14">
    <source>
        <dbReference type="ARBA" id="ARBA00048347"/>
    </source>
</evidence>
<protein>
    <recommendedName>
        <fullName evidence="3">Serine/threonine-protein kinase PLK4</fullName>
        <ecNumber evidence="2">2.7.11.21</ecNumber>
    </recommendedName>
    <alternativeName>
        <fullName evidence="12">Polo-like kinase 4</fullName>
    </alternativeName>
</protein>
<dbReference type="EC" id="2.7.11.21" evidence="2"/>
<evidence type="ECO:0000256" key="15">
    <source>
        <dbReference type="PROSITE-ProRule" id="PRU10141"/>
    </source>
</evidence>
<dbReference type="InterPro" id="IPR046437">
    <property type="entry name" value="Ser_Thr-PK_POLO_box_1_sf"/>
</dbReference>
<evidence type="ECO:0000256" key="5">
    <source>
        <dbReference type="ARBA" id="ARBA00022527"/>
    </source>
</evidence>
<feature type="domain" description="Cryptic POLO box 2 (CPB2)" evidence="20">
    <location>
        <begin position="646"/>
        <end position="771"/>
    </location>
</feature>
<dbReference type="InterPro" id="IPR033699">
    <property type="entry name" value="POLO_box_Plk4_1"/>
</dbReference>
<evidence type="ECO:0000259" key="18">
    <source>
        <dbReference type="PROSITE" id="PS50078"/>
    </source>
</evidence>
<dbReference type="EMBL" id="LUCM01001371">
    <property type="protein sequence ID" value="KAA0199028.1"/>
    <property type="molecule type" value="Genomic_DNA"/>
</dbReference>
<dbReference type="InterPro" id="IPR000959">
    <property type="entry name" value="POLO_box_dom"/>
</dbReference>
<comment type="catalytic activity">
    <reaction evidence="14">
        <text>L-seryl-[protein] + ATP = O-phospho-L-seryl-[protein] + ADP + H(+)</text>
        <dbReference type="Rhea" id="RHEA:17989"/>
        <dbReference type="Rhea" id="RHEA-COMP:9863"/>
        <dbReference type="Rhea" id="RHEA-COMP:11604"/>
        <dbReference type="ChEBI" id="CHEBI:15378"/>
        <dbReference type="ChEBI" id="CHEBI:29999"/>
        <dbReference type="ChEBI" id="CHEBI:30616"/>
        <dbReference type="ChEBI" id="CHEBI:83421"/>
        <dbReference type="ChEBI" id="CHEBI:456216"/>
        <dbReference type="EC" id="2.7.11.21"/>
    </reaction>
</comment>
<dbReference type="SUPFAM" id="SSF82615">
    <property type="entry name" value="Polo-box domain"/>
    <property type="match status" value="1"/>
</dbReference>